<dbReference type="SUPFAM" id="SSF53756">
    <property type="entry name" value="UDP-Glycosyltransferase/glycogen phosphorylase"/>
    <property type="match status" value="2"/>
</dbReference>
<evidence type="ECO:0000256" key="2">
    <source>
        <dbReference type="ARBA" id="ARBA00022676"/>
    </source>
</evidence>
<dbReference type="Pfam" id="PF00201">
    <property type="entry name" value="UDPGT"/>
    <property type="match status" value="1"/>
</dbReference>
<evidence type="ECO:0000256" key="3">
    <source>
        <dbReference type="ARBA" id="ARBA00022679"/>
    </source>
</evidence>
<comment type="similarity">
    <text evidence="1">Belongs to the UDP-glycosyltransferase family.</text>
</comment>
<sequence length="662" mass="74914">MANQLHFVLFPYMAQGHMIPMIDIARLLAKRSVIITIVTTPHNAARFKKILARAIDSGLQIKLIQLQFPWAEVGLPEGFEELEPSYVKEYSKVKDGKVWCIGPVSLYNKDYLDKAQKSLEASKRPFIWIIREGDNSKELQKWAMVNGFEERIKERGLVIWGWAPQVLILLHPAIGGFLTHCGWNSSLEGICAGLPLLTWPLFGDQFCNEKLLVQILKTSVRVGVENPTPWGEEEKVGVLIKREDVKAAVEKLMDEEDKEAQERRERARELGKLANRAFIINGFPGKPASLCSHTPDVHVIPMVDMARLLAQHGVKITVIVTPLNAILFDKIISRDIESGLPIQLLQIRFPWAEVGLPEGCENLAALPSRELSKNFFDALRRMQQPTVKCLEETHLRPSCKFGIPRLEFDGTSCFVFMCSHNISISEIHDKVSADSEYFVVPGLPDRIKLTKAQLPGPLNPGSFSRIDFQEEIKAADMSTYGLVINSFVELEATYVEECRKVKGDKAWKEASNRPFIWVIREDNKSRELEKFIHGEEGFENRTEKRGLVIKGLPMITWPLLAEQFVNEKFVVQVLRIGERVGADVELKWGEEEQYGVKVKSEAVKKAIDMVMDVEEDEEKRRARELGELANKALEGGGSSYLNITLLIKDIMQQVMGNKTMVA</sequence>
<dbReference type="CDD" id="cd03784">
    <property type="entry name" value="GT1_Gtf-like"/>
    <property type="match status" value="1"/>
</dbReference>
<dbReference type="PROSITE" id="PS00375">
    <property type="entry name" value="UDPGT"/>
    <property type="match status" value="1"/>
</dbReference>
<keyword evidence="2" id="KW-0328">Glycosyltransferase</keyword>
<proteinExistence type="inferred from homology"/>
<evidence type="ECO:0000313" key="5">
    <source>
        <dbReference type="Proteomes" id="UP000827721"/>
    </source>
</evidence>
<gene>
    <name evidence="4" type="ORF">JRO89_XS12G0017900</name>
</gene>
<protein>
    <submittedName>
        <fullName evidence="4">Uncharacterized protein</fullName>
    </submittedName>
</protein>
<dbReference type="Gene3D" id="3.40.50.2000">
    <property type="entry name" value="Glycogen Phosphorylase B"/>
    <property type="match status" value="6"/>
</dbReference>
<dbReference type="PANTHER" id="PTHR48047">
    <property type="entry name" value="GLYCOSYLTRANSFERASE"/>
    <property type="match status" value="1"/>
</dbReference>
<dbReference type="InterPro" id="IPR002213">
    <property type="entry name" value="UDP_glucos_trans"/>
</dbReference>
<name>A0ABQ8HAI0_9ROSI</name>
<dbReference type="InterPro" id="IPR035595">
    <property type="entry name" value="UDP_glycos_trans_CS"/>
</dbReference>
<comment type="caution">
    <text evidence="4">The sequence shown here is derived from an EMBL/GenBank/DDBJ whole genome shotgun (WGS) entry which is preliminary data.</text>
</comment>
<dbReference type="EMBL" id="JAFEMO010000012">
    <property type="protein sequence ID" value="KAH7553487.1"/>
    <property type="molecule type" value="Genomic_DNA"/>
</dbReference>
<accession>A0ABQ8HAI0</accession>
<organism evidence="4 5">
    <name type="scientific">Xanthoceras sorbifolium</name>
    <dbReference type="NCBI Taxonomy" id="99658"/>
    <lineage>
        <taxon>Eukaryota</taxon>
        <taxon>Viridiplantae</taxon>
        <taxon>Streptophyta</taxon>
        <taxon>Embryophyta</taxon>
        <taxon>Tracheophyta</taxon>
        <taxon>Spermatophyta</taxon>
        <taxon>Magnoliopsida</taxon>
        <taxon>eudicotyledons</taxon>
        <taxon>Gunneridae</taxon>
        <taxon>Pentapetalae</taxon>
        <taxon>rosids</taxon>
        <taxon>malvids</taxon>
        <taxon>Sapindales</taxon>
        <taxon>Sapindaceae</taxon>
        <taxon>Xanthoceroideae</taxon>
        <taxon>Xanthoceras</taxon>
    </lineage>
</organism>
<dbReference type="Proteomes" id="UP000827721">
    <property type="component" value="Unassembled WGS sequence"/>
</dbReference>
<dbReference type="PANTHER" id="PTHR48047:SF229">
    <property type="entry name" value="UDP-GLYCOSYLTRANSFERASE 73C3-RELATED"/>
    <property type="match status" value="1"/>
</dbReference>
<evidence type="ECO:0000313" key="4">
    <source>
        <dbReference type="EMBL" id="KAH7553487.1"/>
    </source>
</evidence>
<evidence type="ECO:0000256" key="1">
    <source>
        <dbReference type="ARBA" id="ARBA00009995"/>
    </source>
</evidence>
<reference evidence="4 5" key="1">
    <citation type="submission" date="2021-02" db="EMBL/GenBank/DDBJ databases">
        <title>Plant Genome Project.</title>
        <authorList>
            <person name="Zhang R.-G."/>
        </authorList>
    </citation>
    <scope>NUCLEOTIDE SEQUENCE [LARGE SCALE GENOMIC DNA]</scope>
    <source>
        <tissue evidence="4">Leaves</tissue>
    </source>
</reference>
<keyword evidence="3" id="KW-0808">Transferase</keyword>
<keyword evidence="5" id="KW-1185">Reference proteome</keyword>